<evidence type="ECO:0008006" key="3">
    <source>
        <dbReference type="Google" id="ProtNLM"/>
    </source>
</evidence>
<comment type="caution">
    <text evidence="1">The sequence shown here is derived from an EMBL/GenBank/DDBJ whole genome shotgun (WGS) entry which is preliminary data.</text>
</comment>
<dbReference type="InterPro" id="IPR029063">
    <property type="entry name" value="SAM-dependent_MTases_sf"/>
</dbReference>
<feature type="non-terminal residue" evidence="1">
    <location>
        <position position="1"/>
    </location>
</feature>
<sequence>LSDTYTMLFFDATKMEHISYWKLLAPKLQKNGIIITDNIISHEQEFFEYKKYVQSQKNFQHSIIPIGSGLMLSVKTQE</sequence>
<dbReference type="EMBL" id="PFBW01000088">
    <property type="protein sequence ID" value="PIR77523.1"/>
    <property type="molecule type" value="Genomic_DNA"/>
</dbReference>
<dbReference type="AlphaFoldDB" id="A0A2M6P1A4"/>
<dbReference type="Gene3D" id="3.40.50.150">
    <property type="entry name" value="Vaccinia Virus protein VP39"/>
    <property type="match status" value="1"/>
</dbReference>
<reference evidence="2" key="1">
    <citation type="submission" date="2017-09" db="EMBL/GenBank/DDBJ databases">
        <title>Depth-based differentiation of microbial function through sediment-hosted aquifers and enrichment of novel symbionts in the deep terrestrial subsurface.</title>
        <authorList>
            <person name="Probst A.J."/>
            <person name="Ladd B."/>
            <person name="Jarett J.K."/>
            <person name="Geller-Mcgrath D.E."/>
            <person name="Sieber C.M.K."/>
            <person name="Emerson J.B."/>
            <person name="Anantharaman K."/>
            <person name="Thomas B.C."/>
            <person name="Malmstrom R."/>
            <person name="Stieglmeier M."/>
            <person name="Klingl A."/>
            <person name="Woyke T."/>
            <person name="Ryan C.M."/>
            <person name="Banfield J.F."/>
        </authorList>
    </citation>
    <scope>NUCLEOTIDE SEQUENCE [LARGE SCALE GENOMIC DNA]</scope>
</reference>
<organism evidence="1 2">
    <name type="scientific">Candidatus Magasanikbacteria bacterium CG10_big_fil_rev_8_21_14_0_10_38_6</name>
    <dbReference type="NCBI Taxonomy" id="1974647"/>
    <lineage>
        <taxon>Bacteria</taxon>
        <taxon>Candidatus Magasanikiibacteriota</taxon>
    </lineage>
</organism>
<proteinExistence type="predicted"/>
<dbReference type="SUPFAM" id="SSF53335">
    <property type="entry name" value="S-adenosyl-L-methionine-dependent methyltransferases"/>
    <property type="match status" value="1"/>
</dbReference>
<gene>
    <name evidence="1" type="ORF">COU30_01965</name>
</gene>
<evidence type="ECO:0000313" key="2">
    <source>
        <dbReference type="Proteomes" id="UP000228528"/>
    </source>
</evidence>
<evidence type="ECO:0000313" key="1">
    <source>
        <dbReference type="EMBL" id="PIR77523.1"/>
    </source>
</evidence>
<accession>A0A2M6P1A4</accession>
<name>A0A2M6P1A4_9BACT</name>
<dbReference type="Proteomes" id="UP000228528">
    <property type="component" value="Unassembled WGS sequence"/>
</dbReference>
<protein>
    <recommendedName>
        <fullName evidence="3">Methyltransferase</fullName>
    </recommendedName>
</protein>